<dbReference type="Gene3D" id="3.20.20.330">
    <property type="entry name" value="Homocysteine-binding-like domain"/>
    <property type="match status" value="1"/>
</dbReference>
<evidence type="ECO:0000256" key="1">
    <source>
        <dbReference type="ARBA" id="ARBA00022603"/>
    </source>
</evidence>
<dbReference type="GO" id="GO:0046872">
    <property type="term" value="F:metal ion binding"/>
    <property type="evidence" value="ECO:0007669"/>
    <property type="project" value="UniProtKB-KW"/>
</dbReference>
<keyword evidence="2 5" id="KW-0808">Transferase</keyword>
<comment type="cofactor">
    <cofactor evidence="5">
        <name>Zn(2+)</name>
        <dbReference type="ChEBI" id="CHEBI:29105"/>
    </cofactor>
</comment>
<dbReference type="InterPro" id="IPR036589">
    <property type="entry name" value="HCY_dom_sf"/>
</dbReference>
<gene>
    <name evidence="7" type="ORF">POSPLADRAFT_1133307</name>
</gene>
<dbReference type="PANTHER" id="PTHR46015:SF1">
    <property type="entry name" value="HOMOCYSTEINE S-METHYLTRANSFERASE-LIKE ISOFORM 1"/>
    <property type="match status" value="1"/>
</dbReference>
<dbReference type="RefSeq" id="XP_024342507.1">
    <property type="nucleotide sequence ID" value="XM_024484321.1"/>
</dbReference>
<dbReference type="OrthoDB" id="261426at2759"/>
<sequence>MHIHATTPSRKPVLILDGGFGTTLEDVFHQDISTPLWSARPIEDNPELIIAAHLAFLRAGADVILTSTYQCAFQTFERSGYTREDGVRILRKAVLLATEARRQYKEEGAPDDTSTGLSGTAHVRDIKIALSLGPFGATLSPAQEFDGFYPPPYGPKGLSQEGGNYNAFPDSDDGKAQEEKAVAALTAFHLERLRALVEDVETWAAIDFVAFETVPLVREIRAIRHAMELLVQENGASAAKPWWISTVYPGGRFPQERSPGEGRLTVRIVVEAIMGEGRLGAPQSPAPWGLGVNCTEPQFIGGLLKEMTNIMEGLGNTAGRSQSPWLVVYPNRGDVYDAASQTWSKGAESIRQNWAVHVWADVQRVAGSKAWSGCLIGGCCKTGPQEIAELLRVSRSVFQ</sequence>
<keyword evidence="3 5" id="KW-0479">Metal-binding</keyword>
<accession>A0A1X6NBF8</accession>
<dbReference type="SUPFAM" id="SSF82282">
    <property type="entry name" value="Homocysteine S-methyltransferase"/>
    <property type="match status" value="1"/>
</dbReference>
<dbReference type="GeneID" id="36329270"/>
<feature type="binding site" evidence="5">
    <location>
        <position position="294"/>
    </location>
    <ligand>
        <name>Zn(2+)</name>
        <dbReference type="ChEBI" id="CHEBI:29105"/>
    </ligand>
</feature>
<dbReference type="EMBL" id="KZ110592">
    <property type="protein sequence ID" value="OSX65713.1"/>
    <property type="molecule type" value="Genomic_DNA"/>
</dbReference>
<dbReference type="GO" id="GO:0033528">
    <property type="term" value="P:S-methylmethionine cycle"/>
    <property type="evidence" value="ECO:0007669"/>
    <property type="project" value="TreeGrafter"/>
</dbReference>
<evidence type="ECO:0000256" key="5">
    <source>
        <dbReference type="PROSITE-ProRule" id="PRU00333"/>
    </source>
</evidence>
<evidence type="ECO:0000256" key="3">
    <source>
        <dbReference type="ARBA" id="ARBA00022723"/>
    </source>
</evidence>
<feature type="binding site" evidence="5">
    <location>
        <position position="380"/>
    </location>
    <ligand>
        <name>Zn(2+)</name>
        <dbReference type="ChEBI" id="CHEBI:29105"/>
    </ligand>
</feature>
<keyword evidence="1 5" id="KW-0489">Methyltransferase</keyword>
<dbReference type="STRING" id="670580.A0A1X6NBF8"/>
<dbReference type="AlphaFoldDB" id="A0A1X6NBF8"/>
<keyword evidence="4 5" id="KW-0862">Zinc</keyword>
<evidence type="ECO:0000259" key="6">
    <source>
        <dbReference type="PROSITE" id="PS50970"/>
    </source>
</evidence>
<dbReference type="GO" id="GO:0032259">
    <property type="term" value="P:methylation"/>
    <property type="evidence" value="ECO:0007669"/>
    <property type="project" value="UniProtKB-KW"/>
</dbReference>
<evidence type="ECO:0000256" key="2">
    <source>
        <dbReference type="ARBA" id="ARBA00022679"/>
    </source>
</evidence>
<feature type="binding site" evidence="5">
    <location>
        <position position="379"/>
    </location>
    <ligand>
        <name>Zn(2+)</name>
        <dbReference type="ChEBI" id="CHEBI:29105"/>
    </ligand>
</feature>
<dbReference type="Pfam" id="PF02574">
    <property type="entry name" value="S-methyl_trans"/>
    <property type="match status" value="1"/>
</dbReference>
<protein>
    <recommendedName>
        <fullName evidence="6">Hcy-binding domain-containing protein</fullName>
    </recommendedName>
</protein>
<evidence type="ECO:0000313" key="7">
    <source>
        <dbReference type="EMBL" id="OSX65713.1"/>
    </source>
</evidence>
<feature type="domain" description="Hcy-binding" evidence="6">
    <location>
        <begin position="2"/>
        <end position="394"/>
    </location>
</feature>
<organism evidence="7 8">
    <name type="scientific">Postia placenta MAD-698-R-SB12</name>
    <dbReference type="NCBI Taxonomy" id="670580"/>
    <lineage>
        <taxon>Eukaryota</taxon>
        <taxon>Fungi</taxon>
        <taxon>Dikarya</taxon>
        <taxon>Basidiomycota</taxon>
        <taxon>Agaricomycotina</taxon>
        <taxon>Agaricomycetes</taxon>
        <taxon>Polyporales</taxon>
        <taxon>Adustoporiaceae</taxon>
        <taxon>Rhodonia</taxon>
    </lineage>
</organism>
<reference evidence="7 8" key="1">
    <citation type="submission" date="2017-04" db="EMBL/GenBank/DDBJ databases">
        <title>Genome Sequence of the Model Brown-Rot Fungus Postia placenta SB12.</title>
        <authorList>
            <consortium name="DOE Joint Genome Institute"/>
            <person name="Gaskell J."/>
            <person name="Kersten P."/>
            <person name="Larrondo L.F."/>
            <person name="Canessa P."/>
            <person name="Martinez D."/>
            <person name="Hibbett D."/>
            <person name="Schmoll M."/>
            <person name="Kubicek C.P."/>
            <person name="Martinez A.T."/>
            <person name="Yadav J."/>
            <person name="Master E."/>
            <person name="Magnuson J.K."/>
            <person name="James T."/>
            <person name="Yaver D."/>
            <person name="Berka R."/>
            <person name="Labutti K."/>
            <person name="Lipzen A."/>
            <person name="Aerts A."/>
            <person name="Barry K."/>
            <person name="Henrissat B."/>
            <person name="Blanchette R."/>
            <person name="Grigoriev I."/>
            <person name="Cullen D."/>
        </authorList>
    </citation>
    <scope>NUCLEOTIDE SEQUENCE [LARGE SCALE GENOMIC DNA]</scope>
    <source>
        <strain evidence="7 8">MAD-698-R-SB12</strain>
    </source>
</reference>
<keyword evidence="8" id="KW-1185">Reference proteome</keyword>
<dbReference type="Proteomes" id="UP000194127">
    <property type="component" value="Unassembled WGS sequence"/>
</dbReference>
<dbReference type="PANTHER" id="PTHR46015">
    <property type="entry name" value="ZGC:172121"/>
    <property type="match status" value="1"/>
</dbReference>
<name>A0A1X6NBF8_9APHY</name>
<dbReference type="InterPro" id="IPR051486">
    <property type="entry name" value="Hcy_S-methyltransferase"/>
</dbReference>
<evidence type="ECO:0000313" key="8">
    <source>
        <dbReference type="Proteomes" id="UP000194127"/>
    </source>
</evidence>
<dbReference type="InterPro" id="IPR003726">
    <property type="entry name" value="HCY_dom"/>
</dbReference>
<dbReference type="PROSITE" id="PS50970">
    <property type="entry name" value="HCY"/>
    <property type="match status" value="1"/>
</dbReference>
<dbReference type="GO" id="GO:0008898">
    <property type="term" value="F:S-adenosylmethionine-homocysteine S-methyltransferase activity"/>
    <property type="evidence" value="ECO:0007669"/>
    <property type="project" value="TreeGrafter"/>
</dbReference>
<proteinExistence type="predicted"/>
<evidence type="ECO:0000256" key="4">
    <source>
        <dbReference type="ARBA" id="ARBA00022833"/>
    </source>
</evidence>
<dbReference type="GO" id="GO:0009086">
    <property type="term" value="P:methionine biosynthetic process"/>
    <property type="evidence" value="ECO:0007669"/>
    <property type="project" value="TreeGrafter"/>
</dbReference>